<evidence type="ECO:0000256" key="8">
    <source>
        <dbReference type="ARBA" id="ARBA00022989"/>
    </source>
</evidence>
<dbReference type="InterPro" id="IPR045584">
    <property type="entry name" value="Pilin-like"/>
</dbReference>
<accession>A0A0F3GU57</accession>
<keyword evidence="7 10" id="KW-0812">Transmembrane</keyword>
<sequence>MWIMYIGYIMEVLTMKRIIRVLSHGRCGDNRGFTLIELLVVMVILGLLAALVGPRAFSKVGKGKQAAAKTQIELLSQGIEQFKVDTGRFPTNEEGLEALRTNPNADGWDGPYLKKKVPLDPWKQPYHYVYPGTHGDYDIFSYGADNKEGGDGDNKDINSWE</sequence>
<comment type="subcellular location">
    <subcellularLocation>
        <location evidence="1">Cell inner membrane</location>
        <topology evidence="1">Single-pass membrane protein</topology>
    </subcellularLocation>
</comment>
<dbReference type="NCBIfam" id="TIGR01710">
    <property type="entry name" value="typeII_sec_gspG"/>
    <property type="match status" value="1"/>
</dbReference>
<keyword evidence="8 10" id="KW-1133">Transmembrane helix</keyword>
<evidence type="ECO:0000256" key="9">
    <source>
        <dbReference type="ARBA" id="ARBA00023136"/>
    </source>
</evidence>
<protein>
    <recommendedName>
        <fullName evidence="3">Type II secretion system core protein G</fullName>
    </recommendedName>
</protein>
<dbReference type="EMBL" id="LACI01001005">
    <property type="protein sequence ID" value="KJU85485.1"/>
    <property type="molecule type" value="Genomic_DNA"/>
</dbReference>
<evidence type="ECO:0000256" key="4">
    <source>
        <dbReference type="ARBA" id="ARBA00022475"/>
    </source>
</evidence>
<dbReference type="GO" id="GO:0015627">
    <property type="term" value="C:type II protein secretion system complex"/>
    <property type="evidence" value="ECO:0007669"/>
    <property type="project" value="InterPro"/>
</dbReference>
<keyword evidence="6" id="KW-0997">Cell inner membrane</keyword>
<comment type="similarity">
    <text evidence="2">Belongs to the GSP G family.</text>
</comment>
<feature type="domain" description="Type II secretion system protein GspG C-terminal" evidence="11">
    <location>
        <begin position="57"/>
        <end position="160"/>
    </location>
</feature>
<dbReference type="InterPro" id="IPR012902">
    <property type="entry name" value="N_methyl_site"/>
</dbReference>
<evidence type="ECO:0000256" key="1">
    <source>
        <dbReference type="ARBA" id="ARBA00004377"/>
    </source>
</evidence>
<dbReference type="Gene3D" id="3.30.700.10">
    <property type="entry name" value="Glycoprotein, Type 4 Pilin"/>
    <property type="match status" value="1"/>
</dbReference>
<name>A0A0F3GU57_9BACT</name>
<dbReference type="PANTHER" id="PTHR30093:SF45">
    <property type="entry name" value="TYPE II SECRETION SYSTEM CORE PROTEIN G"/>
    <property type="match status" value="1"/>
</dbReference>
<dbReference type="InterPro" id="IPR010054">
    <property type="entry name" value="Type2_sec_GspG"/>
</dbReference>
<evidence type="ECO:0000256" key="5">
    <source>
        <dbReference type="ARBA" id="ARBA00022481"/>
    </source>
</evidence>
<reference evidence="12 13" key="1">
    <citation type="submission" date="2015-02" db="EMBL/GenBank/DDBJ databases">
        <title>Single-cell genomics of uncultivated deep-branching MTB reveals a conserved set of magnetosome genes.</title>
        <authorList>
            <person name="Kolinko S."/>
            <person name="Richter M."/>
            <person name="Glockner F.O."/>
            <person name="Brachmann A."/>
            <person name="Schuler D."/>
        </authorList>
    </citation>
    <scope>NUCLEOTIDE SEQUENCE [LARGE SCALE GENOMIC DNA]</scope>
    <source>
        <strain evidence="12">TM-1</strain>
    </source>
</reference>
<dbReference type="SUPFAM" id="SSF54523">
    <property type="entry name" value="Pili subunits"/>
    <property type="match status" value="1"/>
</dbReference>
<dbReference type="PRINTS" id="PR00813">
    <property type="entry name" value="BCTERIALGSPG"/>
</dbReference>
<evidence type="ECO:0000313" key="13">
    <source>
        <dbReference type="Proteomes" id="UP000033423"/>
    </source>
</evidence>
<dbReference type="Pfam" id="PF07963">
    <property type="entry name" value="N_methyl"/>
    <property type="match status" value="1"/>
</dbReference>
<evidence type="ECO:0000256" key="6">
    <source>
        <dbReference type="ARBA" id="ARBA00022519"/>
    </source>
</evidence>
<evidence type="ECO:0000256" key="3">
    <source>
        <dbReference type="ARBA" id="ARBA00020042"/>
    </source>
</evidence>
<dbReference type="NCBIfam" id="TIGR02532">
    <property type="entry name" value="IV_pilin_GFxxxE"/>
    <property type="match status" value="1"/>
</dbReference>
<dbReference type="InterPro" id="IPR013545">
    <property type="entry name" value="T2SS_protein-GspG_C"/>
</dbReference>
<keyword evidence="13" id="KW-1185">Reference proteome</keyword>
<gene>
    <name evidence="12" type="ORF">MBAV_002323</name>
</gene>
<dbReference type="PROSITE" id="PS00409">
    <property type="entry name" value="PROKAR_NTER_METHYL"/>
    <property type="match status" value="1"/>
</dbReference>
<keyword evidence="9 10" id="KW-0472">Membrane</keyword>
<dbReference type="AlphaFoldDB" id="A0A0F3GU57"/>
<dbReference type="GO" id="GO:0015628">
    <property type="term" value="P:protein secretion by the type II secretion system"/>
    <property type="evidence" value="ECO:0007669"/>
    <property type="project" value="InterPro"/>
</dbReference>
<dbReference type="GO" id="GO:0005886">
    <property type="term" value="C:plasma membrane"/>
    <property type="evidence" value="ECO:0007669"/>
    <property type="project" value="UniProtKB-SubCell"/>
</dbReference>
<proteinExistence type="inferred from homology"/>
<feature type="transmembrane region" description="Helical" evidence="10">
    <location>
        <begin position="32"/>
        <end position="52"/>
    </location>
</feature>
<dbReference type="InterPro" id="IPR000983">
    <property type="entry name" value="Bac_GSPG_pilin"/>
</dbReference>
<evidence type="ECO:0000259" key="11">
    <source>
        <dbReference type="Pfam" id="PF08334"/>
    </source>
</evidence>
<evidence type="ECO:0000256" key="2">
    <source>
        <dbReference type="ARBA" id="ARBA00009984"/>
    </source>
</evidence>
<evidence type="ECO:0000256" key="10">
    <source>
        <dbReference type="SAM" id="Phobius"/>
    </source>
</evidence>
<dbReference type="Proteomes" id="UP000033423">
    <property type="component" value="Unassembled WGS sequence"/>
</dbReference>
<evidence type="ECO:0000256" key="7">
    <source>
        <dbReference type="ARBA" id="ARBA00022692"/>
    </source>
</evidence>
<organism evidence="12 13">
    <name type="scientific">Candidatus Magnetobacterium bavaricum</name>
    <dbReference type="NCBI Taxonomy" id="29290"/>
    <lineage>
        <taxon>Bacteria</taxon>
        <taxon>Pseudomonadati</taxon>
        <taxon>Nitrospirota</taxon>
        <taxon>Thermodesulfovibrionia</taxon>
        <taxon>Thermodesulfovibrionales</taxon>
        <taxon>Candidatus Magnetobacteriaceae</taxon>
        <taxon>Candidatus Magnetobacterium</taxon>
    </lineage>
</organism>
<keyword evidence="4" id="KW-1003">Cell membrane</keyword>
<evidence type="ECO:0000313" key="12">
    <source>
        <dbReference type="EMBL" id="KJU85485.1"/>
    </source>
</evidence>
<keyword evidence="5" id="KW-0488">Methylation</keyword>
<comment type="caution">
    <text evidence="12">The sequence shown here is derived from an EMBL/GenBank/DDBJ whole genome shotgun (WGS) entry which is preliminary data.</text>
</comment>
<dbReference type="PANTHER" id="PTHR30093">
    <property type="entry name" value="GENERAL SECRETION PATHWAY PROTEIN G"/>
    <property type="match status" value="1"/>
</dbReference>
<dbReference type="Pfam" id="PF08334">
    <property type="entry name" value="T2SSG"/>
    <property type="match status" value="1"/>
</dbReference>